<evidence type="ECO:0000313" key="4">
    <source>
        <dbReference type="EMBL" id="PYI24947.1"/>
    </source>
</evidence>
<name>A0A2V5IM73_9EURO</name>
<evidence type="ECO:0000256" key="1">
    <source>
        <dbReference type="ARBA" id="ARBA00022737"/>
    </source>
</evidence>
<keyword evidence="5" id="KW-1185">Reference proteome</keyword>
<dbReference type="SUPFAM" id="SSF48403">
    <property type="entry name" value="Ankyrin repeat"/>
    <property type="match status" value="1"/>
</dbReference>
<gene>
    <name evidence="4" type="ORF">BP00DRAFT_308215</name>
</gene>
<accession>A0A2V5IM73</accession>
<dbReference type="PROSITE" id="PS50088">
    <property type="entry name" value="ANK_REPEAT"/>
    <property type="match status" value="2"/>
</dbReference>
<dbReference type="PANTHER" id="PTHR24198:SF165">
    <property type="entry name" value="ANKYRIN REPEAT-CONTAINING PROTEIN-RELATED"/>
    <property type="match status" value="1"/>
</dbReference>
<feature type="non-terminal residue" evidence="4">
    <location>
        <position position="97"/>
    </location>
</feature>
<dbReference type="Gene3D" id="1.25.40.20">
    <property type="entry name" value="Ankyrin repeat-containing domain"/>
    <property type="match status" value="1"/>
</dbReference>
<keyword evidence="1" id="KW-0677">Repeat</keyword>
<dbReference type="Pfam" id="PF12796">
    <property type="entry name" value="Ank_2"/>
    <property type="match status" value="1"/>
</dbReference>
<feature type="non-terminal residue" evidence="4">
    <location>
        <position position="1"/>
    </location>
</feature>
<dbReference type="PROSITE" id="PS50297">
    <property type="entry name" value="ANK_REP_REGION"/>
    <property type="match status" value="2"/>
</dbReference>
<proteinExistence type="predicted"/>
<evidence type="ECO:0000313" key="5">
    <source>
        <dbReference type="Proteomes" id="UP000248817"/>
    </source>
</evidence>
<evidence type="ECO:0000256" key="2">
    <source>
        <dbReference type="ARBA" id="ARBA00023043"/>
    </source>
</evidence>
<dbReference type="AlphaFoldDB" id="A0A2V5IM73"/>
<protein>
    <submittedName>
        <fullName evidence="4">Uncharacterized protein</fullName>
    </submittedName>
</protein>
<evidence type="ECO:0000256" key="3">
    <source>
        <dbReference type="PROSITE-ProRule" id="PRU00023"/>
    </source>
</evidence>
<feature type="repeat" description="ANK" evidence="3">
    <location>
        <begin position="1"/>
        <end position="32"/>
    </location>
</feature>
<organism evidence="4 5">
    <name type="scientific">Aspergillus indologenus CBS 114.80</name>
    <dbReference type="NCBI Taxonomy" id="1450541"/>
    <lineage>
        <taxon>Eukaryota</taxon>
        <taxon>Fungi</taxon>
        <taxon>Dikarya</taxon>
        <taxon>Ascomycota</taxon>
        <taxon>Pezizomycotina</taxon>
        <taxon>Eurotiomycetes</taxon>
        <taxon>Eurotiomycetidae</taxon>
        <taxon>Eurotiales</taxon>
        <taxon>Aspergillaceae</taxon>
        <taxon>Aspergillus</taxon>
        <taxon>Aspergillus subgen. Circumdati</taxon>
    </lineage>
</organism>
<dbReference type="EMBL" id="KZ825708">
    <property type="protein sequence ID" value="PYI24947.1"/>
    <property type="molecule type" value="Genomic_DNA"/>
</dbReference>
<sequence length="97" mass="10451">GQTALHAAIRTCNLSLVKLLVDAKATLRTQDKLGRDPVFQAVDENANDILNYLLRTLGADGVLEEVLYTPSLSQNTLLHRAATNGNTIAAKTLIEHG</sequence>
<dbReference type="Pfam" id="PF00023">
    <property type="entry name" value="Ank"/>
    <property type="match status" value="1"/>
</dbReference>
<keyword evidence="2 3" id="KW-0040">ANK repeat</keyword>
<feature type="repeat" description="ANK" evidence="3">
    <location>
        <begin position="73"/>
        <end position="97"/>
    </location>
</feature>
<reference evidence="4 5" key="1">
    <citation type="submission" date="2018-02" db="EMBL/GenBank/DDBJ databases">
        <title>The genomes of Aspergillus section Nigri reveals drivers in fungal speciation.</title>
        <authorList>
            <consortium name="DOE Joint Genome Institute"/>
            <person name="Vesth T.C."/>
            <person name="Nybo J."/>
            <person name="Theobald S."/>
            <person name="Brandl J."/>
            <person name="Frisvad J.C."/>
            <person name="Nielsen K.F."/>
            <person name="Lyhne E.K."/>
            <person name="Kogle M.E."/>
            <person name="Kuo A."/>
            <person name="Riley R."/>
            <person name="Clum A."/>
            <person name="Nolan M."/>
            <person name="Lipzen A."/>
            <person name="Salamov A."/>
            <person name="Henrissat B."/>
            <person name="Wiebenga A."/>
            <person name="De vries R.P."/>
            <person name="Grigoriev I.V."/>
            <person name="Mortensen U.H."/>
            <person name="Andersen M.R."/>
            <person name="Baker S.E."/>
        </authorList>
    </citation>
    <scope>NUCLEOTIDE SEQUENCE [LARGE SCALE GENOMIC DNA]</scope>
    <source>
        <strain evidence="4 5">CBS 114.80</strain>
    </source>
</reference>
<dbReference type="InterPro" id="IPR002110">
    <property type="entry name" value="Ankyrin_rpt"/>
</dbReference>
<dbReference type="PANTHER" id="PTHR24198">
    <property type="entry name" value="ANKYRIN REPEAT AND PROTEIN KINASE DOMAIN-CONTAINING PROTEIN"/>
    <property type="match status" value="1"/>
</dbReference>
<dbReference type="Proteomes" id="UP000248817">
    <property type="component" value="Unassembled WGS sequence"/>
</dbReference>
<dbReference type="InterPro" id="IPR036770">
    <property type="entry name" value="Ankyrin_rpt-contain_sf"/>
</dbReference>